<dbReference type="InterPro" id="IPR013325">
    <property type="entry name" value="RNA_pol_sigma_r2"/>
</dbReference>
<evidence type="ECO:0000259" key="7">
    <source>
        <dbReference type="Pfam" id="PF04542"/>
    </source>
</evidence>
<dbReference type="PANTHER" id="PTHR43133">
    <property type="entry name" value="RNA POLYMERASE ECF-TYPE SIGMA FACTO"/>
    <property type="match status" value="1"/>
</dbReference>
<dbReference type="InterPro" id="IPR014284">
    <property type="entry name" value="RNA_pol_sigma-70_dom"/>
</dbReference>
<accession>A0ABP7RMJ5</accession>
<keyword evidence="5 6" id="KW-0804">Transcription</keyword>
<dbReference type="PANTHER" id="PTHR43133:SF62">
    <property type="entry name" value="RNA POLYMERASE SIGMA FACTOR SIGZ"/>
    <property type="match status" value="1"/>
</dbReference>
<dbReference type="InterPro" id="IPR013324">
    <property type="entry name" value="RNA_pol_sigma_r3/r4-like"/>
</dbReference>
<evidence type="ECO:0000313" key="9">
    <source>
        <dbReference type="EMBL" id="GAA3999549.1"/>
    </source>
</evidence>
<keyword evidence="10" id="KW-1185">Reference proteome</keyword>
<name>A0ABP7RMJ5_9SPHN</name>
<proteinExistence type="inferred from homology"/>
<dbReference type="EMBL" id="BAAAZD010000001">
    <property type="protein sequence ID" value="GAA3999549.1"/>
    <property type="molecule type" value="Genomic_DNA"/>
</dbReference>
<reference evidence="10" key="1">
    <citation type="journal article" date="2019" name="Int. J. Syst. Evol. Microbiol.">
        <title>The Global Catalogue of Microorganisms (GCM) 10K type strain sequencing project: providing services to taxonomists for standard genome sequencing and annotation.</title>
        <authorList>
            <consortium name="The Broad Institute Genomics Platform"/>
            <consortium name="The Broad Institute Genome Sequencing Center for Infectious Disease"/>
            <person name="Wu L."/>
            <person name="Ma J."/>
        </authorList>
    </citation>
    <scope>NUCLEOTIDE SEQUENCE [LARGE SCALE GENOMIC DNA]</scope>
    <source>
        <strain evidence="10">JCM 16603</strain>
    </source>
</reference>
<dbReference type="InterPro" id="IPR013249">
    <property type="entry name" value="RNA_pol_sigma70_r4_t2"/>
</dbReference>
<keyword evidence="2 6" id="KW-0805">Transcription regulation</keyword>
<evidence type="ECO:0000256" key="1">
    <source>
        <dbReference type="ARBA" id="ARBA00010641"/>
    </source>
</evidence>
<protein>
    <recommendedName>
        <fullName evidence="6">RNA polymerase sigma factor</fullName>
    </recommendedName>
</protein>
<dbReference type="InterPro" id="IPR000838">
    <property type="entry name" value="RNA_pol_sigma70_ECF_CS"/>
</dbReference>
<dbReference type="InterPro" id="IPR039425">
    <property type="entry name" value="RNA_pol_sigma-70-like"/>
</dbReference>
<comment type="caution">
    <text evidence="9">The sequence shown here is derived from an EMBL/GenBank/DDBJ whole genome shotgun (WGS) entry which is preliminary data.</text>
</comment>
<sequence>MRAAAGGDRDALRNVFDRTSGKLMAICLRILNDRDEAEDVLQEVYVSVWTRAASFDPARASPVTWLATIARNRAIDRLRSRRSRGLAAPVEEALELADDRPDAFAAAAEREDGERIHHCLGTLEPRTQKLIRIAFFEGLSHSELATRLGEPLGTVKSWIRRGLQSLKKCLGG</sequence>
<evidence type="ECO:0000259" key="8">
    <source>
        <dbReference type="Pfam" id="PF08281"/>
    </source>
</evidence>
<dbReference type="InterPro" id="IPR036388">
    <property type="entry name" value="WH-like_DNA-bd_sf"/>
</dbReference>
<dbReference type="Pfam" id="PF04542">
    <property type="entry name" value="Sigma70_r2"/>
    <property type="match status" value="1"/>
</dbReference>
<organism evidence="9 10">
    <name type="scientific">Sphingomonas humi</name>
    <dbReference type="NCBI Taxonomy" id="335630"/>
    <lineage>
        <taxon>Bacteria</taxon>
        <taxon>Pseudomonadati</taxon>
        <taxon>Pseudomonadota</taxon>
        <taxon>Alphaproteobacteria</taxon>
        <taxon>Sphingomonadales</taxon>
        <taxon>Sphingomonadaceae</taxon>
        <taxon>Sphingomonas</taxon>
    </lineage>
</organism>
<evidence type="ECO:0000256" key="2">
    <source>
        <dbReference type="ARBA" id="ARBA00023015"/>
    </source>
</evidence>
<feature type="domain" description="RNA polymerase sigma-70 region 2" evidence="7">
    <location>
        <begin position="16"/>
        <end position="83"/>
    </location>
</feature>
<dbReference type="Pfam" id="PF08281">
    <property type="entry name" value="Sigma70_r4_2"/>
    <property type="match status" value="1"/>
</dbReference>
<comment type="similarity">
    <text evidence="1 6">Belongs to the sigma-70 factor family. ECF subfamily.</text>
</comment>
<dbReference type="InterPro" id="IPR007627">
    <property type="entry name" value="RNA_pol_sigma70_r2"/>
</dbReference>
<dbReference type="PROSITE" id="PS01063">
    <property type="entry name" value="SIGMA70_ECF"/>
    <property type="match status" value="1"/>
</dbReference>
<dbReference type="Gene3D" id="1.10.1740.10">
    <property type="match status" value="1"/>
</dbReference>
<dbReference type="Proteomes" id="UP001501310">
    <property type="component" value="Unassembled WGS sequence"/>
</dbReference>
<evidence type="ECO:0000256" key="5">
    <source>
        <dbReference type="ARBA" id="ARBA00023163"/>
    </source>
</evidence>
<feature type="domain" description="RNA polymerase sigma factor 70 region 4 type 2" evidence="8">
    <location>
        <begin position="114"/>
        <end position="166"/>
    </location>
</feature>
<keyword evidence="4 6" id="KW-0238">DNA-binding</keyword>
<evidence type="ECO:0000256" key="3">
    <source>
        <dbReference type="ARBA" id="ARBA00023082"/>
    </source>
</evidence>
<evidence type="ECO:0000256" key="4">
    <source>
        <dbReference type="ARBA" id="ARBA00023125"/>
    </source>
</evidence>
<evidence type="ECO:0000256" key="6">
    <source>
        <dbReference type="RuleBase" id="RU000716"/>
    </source>
</evidence>
<dbReference type="Gene3D" id="1.10.10.10">
    <property type="entry name" value="Winged helix-like DNA-binding domain superfamily/Winged helix DNA-binding domain"/>
    <property type="match status" value="1"/>
</dbReference>
<dbReference type="NCBIfam" id="TIGR02937">
    <property type="entry name" value="sigma70-ECF"/>
    <property type="match status" value="1"/>
</dbReference>
<dbReference type="CDD" id="cd06171">
    <property type="entry name" value="Sigma70_r4"/>
    <property type="match status" value="1"/>
</dbReference>
<gene>
    <name evidence="9" type="ORF">GCM10022211_06930</name>
</gene>
<dbReference type="SUPFAM" id="SSF88659">
    <property type="entry name" value="Sigma3 and sigma4 domains of RNA polymerase sigma factors"/>
    <property type="match status" value="1"/>
</dbReference>
<dbReference type="SUPFAM" id="SSF88946">
    <property type="entry name" value="Sigma2 domain of RNA polymerase sigma factors"/>
    <property type="match status" value="1"/>
</dbReference>
<evidence type="ECO:0000313" key="10">
    <source>
        <dbReference type="Proteomes" id="UP001501310"/>
    </source>
</evidence>
<keyword evidence="3 6" id="KW-0731">Sigma factor</keyword>